<feature type="signal peptide" evidence="1">
    <location>
        <begin position="1"/>
        <end position="33"/>
    </location>
</feature>
<dbReference type="AlphaFoldDB" id="A0A1G8XJK1"/>
<evidence type="ECO:0000313" key="3">
    <source>
        <dbReference type="Proteomes" id="UP000198706"/>
    </source>
</evidence>
<feature type="chain" id="PRO_5011478410" description="ABC transporter substrate binding protein" evidence="1">
    <location>
        <begin position="34"/>
        <end position="308"/>
    </location>
</feature>
<evidence type="ECO:0000256" key="1">
    <source>
        <dbReference type="SAM" id="SignalP"/>
    </source>
</evidence>
<dbReference type="InterPro" id="IPR007487">
    <property type="entry name" value="ABC_transpt-TYRBP-like"/>
</dbReference>
<dbReference type="Proteomes" id="UP000198706">
    <property type="component" value="Unassembled WGS sequence"/>
</dbReference>
<proteinExistence type="predicted"/>
<dbReference type="RefSeq" id="WP_084333805.1">
    <property type="nucleotide sequence ID" value="NZ_FNFD01000003.1"/>
</dbReference>
<protein>
    <recommendedName>
        <fullName evidence="4">ABC transporter substrate binding protein</fullName>
    </recommendedName>
</protein>
<reference evidence="2 3" key="1">
    <citation type="submission" date="2016-10" db="EMBL/GenBank/DDBJ databases">
        <authorList>
            <person name="de Groot N.N."/>
        </authorList>
    </citation>
    <scope>NUCLEOTIDE SEQUENCE [LARGE SCALE GENOMIC DNA]</scope>
    <source>
        <strain evidence="2 3">JCM 21544</strain>
    </source>
</reference>
<keyword evidence="1" id="KW-0732">Signal</keyword>
<dbReference type="PANTHER" id="PTHR35271">
    <property type="entry name" value="ABC TRANSPORTER, SUBSTRATE-BINDING LIPOPROTEIN-RELATED"/>
    <property type="match status" value="1"/>
</dbReference>
<gene>
    <name evidence="2" type="ORF">SAMN05216186_103182</name>
</gene>
<dbReference type="PANTHER" id="PTHR35271:SF1">
    <property type="entry name" value="ABC TRANSPORTER, SUBSTRATE-BINDING LIPOPROTEIN"/>
    <property type="match status" value="1"/>
</dbReference>
<dbReference type="Gene3D" id="3.40.50.2300">
    <property type="match status" value="1"/>
</dbReference>
<accession>A0A1G8XJK1</accession>
<evidence type="ECO:0008006" key="4">
    <source>
        <dbReference type="Google" id="ProtNLM"/>
    </source>
</evidence>
<keyword evidence="3" id="KW-1185">Reference proteome</keyword>
<evidence type="ECO:0000313" key="2">
    <source>
        <dbReference type="EMBL" id="SDJ89940.1"/>
    </source>
</evidence>
<name>A0A1G8XJK1_9PSED</name>
<dbReference type="STRING" id="137658.SAMN05216186_103182"/>
<sequence length="308" mass="34109">MRHSASWTSRRTAPWSTCLLLLCCLVASLPTRAAELLLSAEDSPAVRGFVNQLAERRPQDEVRFLPLDQLPPPDRLPGSSRLILLGEKALEWRLSSTSGPPTLALRISRIQARRLLGEKRPNGVTLLWSDPQPARQLRLARLLFPRAQRIGVLYDKHSAFLLEELRHAAAPLGLTVVGQPWPDQGDSRPLLSLLGNSDLLLGLDDEDLYNARTAKSLLLTSYTRQRALLGPSVSFVRAGSLASSYSDQADWLATLDELLDQPPGHWPRAAYPAYYKVMGNRQVARALGMELASDSELEQQLVAGEKTQ</sequence>
<organism evidence="2 3">
    <name type="scientific">Pseudomonas indica</name>
    <dbReference type="NCBI Taxonomy" id="137658"/>
    <lineage>
        <taxon>Bacteria</taxon>
        <taxon>Pseudomonadati</taxon>
        <taxon>Pseudomonadota</taxon>
        <taxon>Gammaproteobacteria</taxon>
        <taxon>Pseudomonadales</taxon>
        <taxon>Pseudomonadaceae</taxon>
        <taxon>Pseudomonas</taxon>
    </lineage>
</organism>
<dbReference type="EMBL" id="FNFD01000003">
    <property type="protein sequence ID" value="SDJ89940.1"/>
    <property type="molecule type" value="Genomic_DNA"/>
</dbReference>